<comment type="function">
    <text evidence="4">Required for maturation of urease via the functional incorporation of the urease nickel metallocenter.</text>
</comment>
<dbReference type="RefSeq" id="WP_065577751.1">
    <property type="nucleotide sequence ID" value="NZ_LZGI01000003.1"/>
</dbReference>
<evidence type="ECO:0000313" key="5">
    <source>
        <dbReference type="EMBL" id="OTQ49917.1"/>
    </source>
</evidence>
<protein>
    <recommendedName>
        <fullName evidence="4">Urease accessory protein UreD</fullName>
    </recommendedName>
</protein>
<dbReference type="OrthoDB" id="9798842at2"/>
<dbReference type="PANTHER" id="PTHR33643:SF1">
    <property type="entry name" value="UREASE ACCESSORY PROTEIN D"/>
    <property type="match status" value="1"/>
</dbReference>
<reference evidence="5 6" key="1">
    <citation type="submission" date="2017-03" db="EMBL/GenBank/DDBJ databases">
        <title>Comparative genomics of honeybee gut symbionts reveal geographically distinct and subgroup specific antibiotic resistance.</title>
        <authorList>
            <person name="Ludvigsen J."/>
            <person name="Porcellato D."/>
            <person name="Labee-Lund T.M."/>
            <person name="Amdam G.V."/>
            <person name="Rudi K."/>
        </authorList>
    </citation>
    <scope>NUCLEOTIDE SEQUENCE [LARGE SCALE GENOMIC DNA]</scope>
    <source>
        <strain evidence="5 6">A-4-12</strain>
    </source>
</reference>
<accession>A0A242NUT2</accession>
<evidence type="ECO:0000313" key="6">
    <source>
        <dbReference type="Proteomes" id="UP000194968"/>
    </source>
</evidence>
<evidence type="ECO:0000256" key="2">
    <source>
        <dbReference type="ARBA" id="ARBA00022988"/>
    </source>
</evidence>
<dbReference type="Pfam" id="PF01774">
    <property type="entry name" value="UreD"/>
    <property type="match status" value="1"/>
</dbReference>
<gene>
    <name evidence="4" type="primary">ureD</name>
    <name evidence="5" type="ORF">B6D06_05355</name>
</gene>
<dbReference type="GO" id="GO:0005737">
    <property type="term" value="C:cytoplasm"/>
    <property type="evidence" value="ECO:0007669"/>
    <property type="project" value="UniProtKB-SubCell"/>
</dbReference>
<comment type="similarity">
    <text evidence="1 4">Belongs to the UreD family.</text>
</comment>
<dbReference type="GO" id="GO:0016151">
    <property type="term" value="F:nickel cation binding"/>
    <property type="evidence" value="ECO:0007669"/>
    <property type="project" value="UniProtKB-UniRule"/>
</dbReference>
<dbReference type="PANTHER" id="PTHR33643">
    <property type="entry name" value="UREASE ACCESSORY PROTEIN D"/>
    <property type="match status" value="1"/>
</dbReference>
<keyword evidence="4" id="KW-0963">Cytoplasm</keyword>
<comment type="caution">
    <text evidence="5">The sequence shown here is derived from an EMBL/GenBank/DDBJ whole genome shotgun (WGS) entry which is preliminary data.</text>
</comment>
<keyword evidence="2 4" id="KW-0996">Nickel insertion</keyword>
<evidence type="ECO:0000256" key="3">
    <source>
        <dbReference type="ARBA" id="ARBA00023186"/>
    </source>
</evidence>
<comment type="subcellular location">
    <subcellularLocation>
        <location evidence="4">Cytoplasm</location>
    </subcellularLocation>
</comment>
<evidence type="ECO:0000256" key="4">
    <source>
        <dbReference type="HAMAP-Rule" id="MF_01384"/>
    </source>
</evidence>
<dbReference type="Proteomes" id="UP000194968">
    <property type="component" value="Unassembled WGS sequence"/>
</dbReference>
<dbReference type="InterPro" id="IPR002669">
    <property type="entry name" value="UreD"/>
</dbReference>
<organism evidence="5 6">
    <name type="scientific">Gilliamella apis</name>
    <dbReference type="NCBI Taxonomy" id="1970738"/>
    <lineage>
        <taxon>Bacteria</taxon>
        <taxon>Pseudomonadati</taxon>
        <taxon>Pseudomonadota</taxon>
        <taxon>Gammaproteobacteria</taxon>
        <taxon>Orbales</taxon>
        <taxon>Orbaceae</taxon>
        <taxon>Gilliamella</taxon>
    </lineage>
</organism>
<keyword evidence="3 4" id="KW-0143">Chaperone</keyword>
<sequence>MIQNNTAKNNANGWLGKLSLSFANRFGNGELQRTELVDRQQQGPLTIQRPFYPEGIPCHIYLLHPPGGIVGGDKLELDIFLDHDSHLLMTMPGASKYYRSHNNIAQLKQKVTLASDSIIEWLPQENIFFNGSNANLTTEFNLALGSRLLGWENLCFGRPVMHEKFEQGNIKSRLTINLPDELGLDEHLKIINGNCAPIGNYTYSATLFAYPIDPTILQLVQKRLEDSIIPIGATALGQLLIVRLLANDNQICQQYLQRLWSLLRPLIINLPACPPRIWAT</sequence>
<dbReference type="EMBL" id="NASK01000091">
    <property type="protein sequence ID" value="OTQ49917.1"/>
    <property type="molecule type" value="Genomic_DNA"/>
</dbReference>
<comment type="subunit">
    <text evidence="4">UreD, UreF and UreG form a complex that acts as a GTP-hydrolysis-dependent molecular chaperone, activating the urease apoprotein by helping to assemble the nickel containing metallocenter of UreC. The UreE protein probably delivers the nickel.</text>
</comment>
<dbReference type="AlphaFoldDB" id="A0A242NUT2"/>
<dbReference type="HAMAP" id="MF_01384">
    <property type="entry name" value="UreD"/>
    <property type="match status" value="1"/>
</dbReference>
<evidence type="ECO:0000256" key="1">
    <source>
        <dbReference type="ARBA" id="ARBA00007177"/>
    </source>
</evidence>
<proteinExistence type="inferred from homology"/>
<name>A0A242NUT2_9GAMM</name>